<accession>A0A8X7VL15</accession>
<gene>
    <name evidence="1" type="ORF">Bca52824_024774</name>
</gene>
<proteinExistence type="predicted"/>
<dbReference type="AlphaFoldDB" id="A0A8X7VL15"/>
<dbReference type="EMBL" id="JAAMPC010000005">
    <property type="protein sequence ID" value="KAG2313217.1"/>
    <property type="molecule type" value="Genomic_DNA"/>
</dbReference>
<sequence length="75" mass="8336">MKSTTKYQLTTGKSPVAVYFNDISPEPSESQLQFGIKRPFSFGIHRSRDLNQEVPHDGAHASYGLILKILLMAGD</sequence>
<keyword evidence="2" id="KW-1185">Reference proteome</keyword>
<comment type="caution">
    <text evidence="1">The sequence shown here is derived from an EMBL/GenBank/DDBJ whole genome shotgun (WGS) entry which is preliminary data.</text>
</comment>
<name>A0A8X7VL15_BRACI</name>
<organism evidence="1 2">
    <name type="scientific">Brassica carinata</name>
    <name type="common">Ethiopian mustard</name>
    <name type="synonym">Abyssinian cabbage</name>
    <dbReference type="NCBI Taxonomy" id="52824"/>
    <lineage>
        <taxon>Eukaryota</taxon>
        <taxon>Viridiplantae</taxon>
        <taxon>Streptophyta</taxon>
        <taxon>Embryophyta</taxon>
        <taxon>Tracheophyta</taxon>
        <taxon>Spermatophyta</taxon>
        <taxon>Magnoliopsida</taxon>
        <taxon>eudicotyledons</taxon>
        <taxon>Gunneridae</taxon>
        <taxon>Pentapetalae</taxon>
        <taxon>rosids</taxon>
        <taxon>malvids</taxon>
        <taxon>Brassicales</taxon>
        <taxon>Brassicaceae</taxon>
        <taxon>Brassiceae</taxon>
        <taxon>Brassica</taxon>
    </lineage>
</organism>
<protein>
    <submittedName>
        <fullName evidence="1">Uncharacterized protein</fullName>
    </submittedName>
</protein>
<reference evidence="1 2" key="1">
    <citation type="submission" date="2020-02" db="EMBL/GenBank/DDBJ databases">
        <authorList>
            <person name="Ma Q."/>
            <person name="Huang Y."/>
            <person name="Song X."/>
            <person name="Pei D."/>
        </authorList>
    </citation>
    <scope>NUCLEOTIDE SEQUENCE [LARGE SCALE GENOMIC DNA]</scope>
    <source>
        <strain evidence="1">Sxm20200214</strain>
        <tissue evidence="1">Leaf</tissue>
    </source>
</reference>
<evidence type="ECO:0000313" key="1">
    <source>
        <dbReference type="EMBL" id="KAG2313217.1"/>
    </source>
</evidence>
<evidence type="ECO:0000313" key="2">
    <source>
        <dbReference type="Proteomes" id="UP000886595"/>
    </source>
</evidence>
<dbReference type="Proteomes" id="UP000886595">
    <property type="component" value="Unassembled WGS sequence"/>
</dbReference>